<dbReference type="Proteomes" id="UP000823941">
    <property type="component" value="Chromosome 8"/>
</dbReference>
<evidence type="ECO:0000313" key="1">
    <source>
        <dbReference type="EMBL" id="KAG7308666.1"/>
    </source>
</evidence>
<accession>A0ABQ7QUD7</accession>
<reference evidence="1 2" key="1">
    <citation type="submission" date="2021-06" db="EMBL/GenBank/DDBJ databases">
        <title>A haploid diamondback moth (Plutella xylostella L.) genome assembly resolves 31 chromosomes and identifies a diamide resistance mutation.</title>
        <authorList>
            <person name="Ward C.M."/>
            <person name="Perry K.D."/>
            <person name="Baker G."/>
            <person name="Powis K."/>
            <person name="Heckel D.G."/>
            <person name="Baxter S.W."/>
        </authorList>
    </citation>
    <scope>NUCLEOTIDE SEQUENCE [LARGE SCALE GENOMIC DNA]</scope>
    <source>
        <strain evidence="1 2">LV</strain>
        <tissue evidence="1">Single pupa</tissue>
    </source>
</reference>
<dbReference type="EMBL" id="JAHIBW010000008">
    <property type="protein sequence ID" value="KAG7308666.1"/>
    <property type="molecule type" value="Genomic_DNA"/>
</dbReference>
<protein>
    <submittedName>
        <fullName evidence="1">Uncharacterized protein</fullName>
    </submittedName>
</protein>
<evidence type="ECO:0000313" key="2">
    <source>
        <dbReference type="Proteomes" id="UP000823941"/>
    </source>
</evidence>
<proteinExistence type="predicted"/>
<gene>
    <name evidence="1" type="ORF">JYU34_005888</name>
</gene>
<organism evidence="1 2">
    <name type="scientific">Plutella xylostella</name>
    <name type="common">Diamondback moth</name>
    <name type="synonym">Plutella maculipennis</name>
    <dbReference type="NCBI Taxonomy" id="51655"/>
    <lineage>
        <taxon>Eukaryota</taxon>
        <taxon>Metazoa</taxon>
        <taxon>Ecdysozoa</taxon>
        <taxon>Arthropoda</taxon>
        <taxon>Hexapoda</taxon>
        <taxon>Insecta</taxon>
        <taxon>Pterygota</taxon>
        <taxon>Neoptera</taxon>
        <taxon>Endopterygota</taxon>
        <taxon>Lepidoptera</taxon>
        <taxon>Glossata</taxon>
        <taxon>Ditrysia</taxon>
        <taxon>Yponomeutoidea</taxon>
        <taxon>Plutellidae</taxon>
        <taxon>Plutella</taxon>
    </lineage>
</organism>
<comment type="caution">
    <text evidence="1">The sequence shown here is derived from an EMBL/GenBank/DDBJ whole genome shotgun (WGS) entry which is preliminary data.</text>
</comment>
<keyword evidence="2" id="KW-1185">Reference proteome</keyword>
<sequence>MRARVVCQVRALCKWKSALTARWLADGQPVPATSRSADPRERRAGAIALGARTLGHWGTGLLLRGTWHCAECTRVAAGSR</sequence>
<name>A0ABQ7QUD7_PLUXY</name>